<dbReference type="AlphaFoldDB" id="A0A1V0RU03"/>
<dbReference type="Gene3D" id="3.30.9.10">
    <property type="entry name" value="D-Amino Acid Oxidase, subunit A, domain 2"/>
    <property type="match status" value="1"/>
</dbReference>
<dbReference type="EC" id="1.4.99.-" evidence="3"/>
<dbReference type="PANTHER" id="PTHR13847:SF289">
    <property type="entry name" value="GLYCINE OXIDASE"/>
    <property type="match status" value="1"/>
</dbReference>
<dbReference type="KEGG" id="rmm:ROSMUCSMR3_03769"/>
<dbReference type="GO" id="GO:0005737">
    <property type="term" value="C:cytoplasm"/>
    <property type="evidence" value="ECO:0007669"/>
    <property type="project" value="TreeGrafter"/>
</dbReference>
<organism evidence="3 4">
    <name type="scientific">Roseovarius mucosus</name>
    <dbReference type="NCBI Taxonomy" id="215743"/>
    <lineage>
        <taxon>Bacteria</taxon>
        <taxon>Pseudomonadati</taxon>
        <taxon>Pseudomonadota</taxon>
        <taxon>Alphaproteobacteria</taxon>
        <taxon>Rhodobacterales</taxon>
        <taxon>Roseobacteraceae</taxon>
        <taxon>Roseovarius</taxon>
    </lineage>
</organism>
<reference evidence="3 4" key="1">
    <citation type="submission" date="2017-03" db="EMBL/GenBank/DDBJ databases">
        <title>Genome Sequence of Roseovarius mucosus strain SMR3 Isolated from a culture of the Diatom Skeletonema marinoi.</title>
        <authorList>
            <person name="Topel M."/>
            <person name="Pinder M."/>
            <person name="Johansson O.N."/>
            <person name="Kourtchenko O."/>
            <person name="Godhe A."/>
            <person name="Clarke A.K."/>
        </authorList>
    </citation>
    <scope>NUCLEOTIDE SEQUENCE [LARGE SCALE GENOMIC DNA]</scope>
    <source>
        <strain evidence="3 4">SMR3</strain>
    </source>
</reference>
<dbReference type="SUPFAM" id="SSF51905">
    <property type="entry name" value="FAD/NAD(P)-binding domain"/>
    <property type="match status" value="1"/>
</dbReference>
<name>A0A1V0RU03_9RHOB</name>
<sequence>MARSDIIVIGAGIIGVTSALALQREGHRVRILDRKGVAAETSRGNAGAFAYTDIEPLATPGILRKAPKWLLDPLGPLSIPPAYALPLMPWMLRFWRASWQDRYAAAVAAQASLMHHSRAALERLIANVDGEPLMRREGQLQVYEGEAAYRASLPAWTLRRQHGVRFDLLESPAALAEIQPGLSPRFTHAGYTPDWMNTVDPARWTEYLAQQFVAAGGVIATADIRALRQASDGVEIETATGTIRADQVVLAAGAWSHHLARTLGDTIPLETERGYNTTFSTASFDLRTHLTFADHGFVVSKIGEGLRVGGAVELGGLRLAPNYKRAETLLRKARDFLPGFDPQGGTQWMGFRPSLPDSLPIISRAPRADRVIYAFGHGHLGLTQSAGTAELVAALAAHRDPAIELQAFDAARF</sequence>
<dbReference type="InterPro" id="IPR036188">
    <property type="entry name" value="FAD/NAD-bd_sf"/>
</dbReference>
<evidence type="ECO:0000313" key="4">
    <source>
        <dbReference type="Proteomes" id="UP000192273"/>
    </source>
</evidence>
<protein>
    <submittedName>
        <fullName evidence="3">D-amino acid dehydrogenase 1</fullName>
        <ecNumber evidence="3">1.4.99.-</ecNumber>
    </submittedName>
</protein>
<feature type="domain" description="FAD dependent oxidoreductase" evidence="2">
    <location>
        <begin position="5"/>
        <end position="395"/>
    </location>
</feature>
<accession>A0A1V0RU03</accession>
<dbReference type="SUPFAM" id="SSF54373">
    <property type="entry name" value="FAD-linked reductases, C-terminal domain"/>
    <property type="match status" value="1"/>
</dbReference>
<dbReference type="Pfam" id="PF01266">
    <property type="entry name" value="DAO"/>
    <property type="match status" value="1"/>
</dbReference>
<dbReference type="Gene3D" id="3.50.50.60">
    <property type="entry name" value="FAD/NAD(P)-binding domain"/>
    <property type="match status" value="2"/>
</dbReference>
<dbReference type="InterPro" id="IPR006076">
    <property type="entry name" value="FAD-dep_OxRdtase"/>
</dbReference>
<dbReference type="RefSeq" id="WP_081508329.1">
    <property type="nucleotide sequence ID" value="NZ_CP020474.1"/>
</dbReference>
<evidence type="ECO:0000256" key="1">
    <source>
        <dbReference type="ARBA" id="ARBA00023002"/>
    </source>
</evidence>
<dbReference type="GO" id="GO:0016491">
    <property type="term" value="F:oxidoreductase activity"/>
    <property type="evidence" value="ECO:0007669"/>
    <property type="project" value="UniProtKB-KW"/>
</dbReference>
<keyword evidence="4" id="KW-1185">Reference proteome</keyword>
<evidence type="ECO:0000313" key="3">
    <source>
        <dbReference type="EMBL" id="ARE85219.1"/>
    </source>
</evidence>
<gene>
    <name evidence="3" type="primary">dadA1</name>
    <name evidence="3" type="ORF">ROSMUCSMR3_03769</name>
</gene>
<evidence type="ECO:0000259" key="2">
    <source>
        <dbReference type="Pfam" id="PF01266"/>
    </source>
</evidence>
<proteinExistence type="predicted"/>
<dbReference type="OrthoDB" id="9805337at2"/>
<dbReference type="Proteomes" id="UP000192273">
    <property type="component" value="Chromosome"/>
</dbReference>
<dbReference type="EMBL" id="CP020474">
    <property type="protein sequence ID" value="ARE85219.1"/>
    <property type="molecule type" value="Genomic_DNA"/>
</dbReference>
<dbReference type="PANTHER" id="PTHR13847">
    <property type="entry name" value="SARCOSINE DEHYDROGENASE-RELATED"/>
    <property type="match status" value="1"/>
</dbReference>
<keyword evidence="1 3" id="KW-0560">Oxidoreductase</keyword>